<dbReference type="Gene3D" id="2.120.10.80">
    <property type="entry name" value="Kelch-type beta propeller"/>
    <property type="match status" value="1"/>
</dbReference>
<dbReference type="AlphaFoldDB" id="A0AAU9IA18"/>
<keyword evidence="2" id="KW-1185">Reference proteome</keyword>
<sequence>MPININRFMNPIKRKRSNIENCNNFLDKLEHKGEEILALSKEVNDLLSEYSFTFGISKANCLEDLENQLEKEFSEIARLKEINELKLLAELDEKLRAAYISYVNNCDELYIKISDFIQKLKFDSKYLYSIGWAEKWTDLWVYDIEKDKRENKVISTPEPLSNGTCIVQLPNSELFCYGNSFFSGISCIIDLETFTVKKLLPYGSPSWCCGAVYYKNCVYFFGGWDKQNYMLFAEKFDLAGNRWLKSPKLPEASSGCSCVLFQECIYICGFFHSKVYKYDLEIESYSNINFPVLCSKMSKLLFSGNSRLYLIQEPGILFESDYGSEYAWSKIGAFNLKWNYSAFRKKVNQSVFISFISYNCMSCFKFDLVRKSLEKLAR</sequence>
<proteinExistence type="predicted"/>
<dbReference type="InterPro" id="IPR015915">
    <property type="entry name" value="Kelch-typ_b-propeller"/>
</dbReference>
<name>A0AAU9IA18_9CILI</name>
<dbReference type="InterPro" id="IPR011043">
    <property type="entry name" value="Gal_Oxase/kelch_b-propeller"/>
</dbReference>
<evidence type="ECO:0000313" key="1">
    <source>
        <dbReference type="EMBL" id="CAG9310790.1"/>
    </source>
</evidence>
<accession>A0AAU9IA18</accession>
<reference evidence="1" key="1">
    <citation type="submission" date="2021-09" db="EMBL/GenBank/DDBJ databases">
        <authorList>
            <consortium name="AG Swart"/>
            <person name="Singh M."/>
            <person name="Singh A."/>
            <person name="Seah K."/>
            <person name="Emmerich C."/>
        </authorList>
    </citation>
    <scope>NUCLEOTIDE SEQUENCE</scope>
    <source>
        <strain evidence="1">ATCC30299</strain>
    </source>
</reference>
<dbReference type="EMBL" id="CAJZBQ010000003">
    <property type="protein sequence ID" value="CAG9310790.1"/>
    <property type="molecule type" value="Genomic_DNA"/>
</dbReference>
<dbReference type="SUPFAM" id="SSF50965">
    <property type="entry name" value="Galactose oxidase, central domain"/>
    <property type="match status" value="1"/>
</dbReference>
<organism evidence="1 2">
    <name type="scientific">Blepharisma stoltei</name>
    <dbReference type="NCBI Taxonomy" id="1481888"/>
    <lineage>
        <taxon>Eukaryota</taxon>
        <taxon>Sar</taxon>
        <taxon>Alveolata</taxon>
        <taxon>Ciliophora</taxon>
        <taxon>Postciliodesmatophora</taxon>
        <taxon>Heterotrichea</taxon>
        <taxon>Heterotrichida</taxon>
        <taxon>Blepharismidae</taxon>
        <taxon>Blepharisma</taxon>
    </lineage>
</organism>
<gene>
    <name evidence="1" type="ORF">BSTOLATCC_MIC2504</name>
</gene>
<comment type="caution">
    <text evidence="1">The sequence shown here is derived from an EMBL/GenBank/DDBJ whole genome shotgun (WGS) entry which is preliminary data.</text>
</comment>
<evidence type="ECO:0000313" key="2">
    <source>
        <dbReference type="Proteomes" id="UP001162131"/>
    </source>
</evidence>
<dbReference type="Proteomes" id="UP001162131">
    <property type="component" value="Unassembled WGS sequence"/>
</dbReference>
<protein>
    <submittedName>
        <fullName evidence="1">Uncharacterized protein</fullName>
    </submittedName>
</protein>